<name>A0A7M1LGS0_9BACT</name>
<proteinExistence type="predicted"/>
<dbReference type="InterPro" id="IPR035931">
    <property type="entry name" value="YlxR-like_sf"/>
</dbReference>
<feature type="domain" description="YlxR" evidence="1">
    <location>
        <begin position="2"/>
        <end position="67"/>
    </location>
</feature>
<evidence type="ECO:0000259" key="1">
    <source>
        <dbReference type="Pfam" id="PF04296"/>
    </source>
</evidence>
<evidence type="ECO:0000313" key="2">
    <source>
        <dbReference type="EMBL" id="QOQ87521.1"/>
    </source>
</evidence>
<reference evidence="2 3" key="1">
    <citation type="submission" date="2020-10" db="EMBL/GenBank/DDBJ databases">
        <title>Campylobacter and Helicobacter PacBio genomes.</title>
        <authorList>
            <person name="Lane C."/>
        </authorList>
    </citation>
    <scope>NUCLEOTIDE SEQUENCE [LARGE SCALE GENOMIC DNA]</scope>
    <source>
        <strain evidence="2 3">2016D-0077</strain>
    </source>
</reference>
<dbReference type="InterPro" id="IPR007393">
    <property type="entry name" value="YlxR_dom"/>
</dbReference>
<evidence type="ECO:0000313" key="3">
    <source>
        <dbReference type="Proteomes" id="UP000594749"/>
    </source>
</evidence>
<dbReference type="Proteomes" id="UP000594749">
    <property type="component" value="Chromosome"/>
</dbReference>
<dbReference type="Gene3D" id="3.30.1230.10">
    <property type="entry name" value="YlxR-like"/>
    <property type="match status" value="1"/>
</dbReference>
<dbReference type="SUPFAM" id="SSF64376">
    <property type="entry name" value="YlxR-like"/>
    <property type="match status" value="1"/>
</dbReference>
<accession>A0A7M1LGS0</accession>
<sequence>MRTCIVCRAKFAQCDLFRFHYKEQKLLCGGGRSFYICKKCSTTEDKILNKSISKYIKNFSLDELKESVLYGGSSD</sequence>
<dbReference type="AlphaFoldDB" id="A0A7M1LGS0"/>
<protein>
    <submittedName>
        <fullName evidence="2">DUF448 domain-containing protein</fullName>
    </submittedName>
</protein>
<keyword evidence="3" id="KW-1185">Reference proteome</keyword>
<dbReference type="RefSeq" id="WP_051487261.1">
    <property type="nucleotide sequence ID" value="NZ_CP053842.1"/>
</dbReference>
<dbReference type="OrthoDB" id="5518171at2"/>
<gene>
    <name evidence="2" type="ORF">IMC76_01490</name>
</gene>
<dbReference type="Pfam" id="PF04296">
    <property type="entry name" value="YlxR"/>
    <property type="match status" value="1"/>
</dbReference>
<organism evidence="2 3">
    <name type="scientific">Campylobacter corcagiensis</name>
    <dbReference type="NCBI Taxonomy" id="1448857"/>
    <lineage>
        <taxon>Bacteria</taxon>
        <taxon>Pseudomonadati</taxon>
        <taxon>Campylobacterota</taxon>
        <taxon>Epsilonproteobacteria</taxon>
        <taxon>Campylobacterales</taxon>
        <taxon>Campylobacteraceae</taxon>
        <taxon>Campylobacter</taxon>
    </lineage>
</organism>
<dbReference type="EMBL" id="CP063078">
    <property type="protein sequence ID" value="QOQ87521.1"/>
    <property type="molecule type" value="Genomic_DNA"/>
</dbReference>